<keyword evidence="7" id="KW-0016">Alginate biosynthesis</keyword>
<feature type="chain" id="PRO_5045293893" description="Alginate biosynthesis protein AlgF" evidence="8">
    <location>
        <begin position="25"/>
        <end position="224"/>
    </location>
</feature>
<dbReference type="Proteomes" id="UP001356170">
    <property type="component" value="Unassembled WGS sequence"/>
</dbReference>
<dbReference type="Pfam" id="PF11182">
    <property type="entry name" value="AlgF"/>
    <property type="match status" value="1"/>
</dbReference>
<keyword evidence="6" id="KW-0574">Periplasm</keyword>
<evidence type="ECO:0000313" key="10">
    <source>
        <dbReference type="Proteomes" id="UP001356170"/>
    </source>
</evidence>
<evidence type="ECO:0000256" key="1">
    <source>
        <dbReference type="ARBA" id="ARBA00004418"/>
    </source>
</evidence>
<comment type="similarity">
    <text evidence="3">Belongs to the AlgF family.</text>
</comment>
<evidence type="ECO:0000256" key="3">
    <source>
        <dbReference type="ARBA" id="ARBA00010033"/>
    </source>
</evidence>
<comment type="subcellular location">
    <subcellularLocation>
        <location evidence="1">Periplasm</location>
    </subcellularLocation>
</comment>
<evidence type="ECO:0000256" key="6">
    <source>
        <dbReference type="ARBA" id="ARBA00022764"/>
    </source>
</evidence>
<gene>
    <name evidence="9" type="ORF">V3390_04350</name>
</gene>
<evidence type="ECO:0000256" key="7">
    <source>
        <dbReference type="ARBA" id="ARBA00022841"/>
    </source>
</evidence>
<sequence length="224" mass="22869">MTRSVSRLAVAMAISLLAAGAASAQSTGRLYDAMPPANSSYLRVVSAGTASVDVWVDGKLRARGLKGRTPSAYLILSSGAHNVQLRSGTKIVGATAVRTAGQAAYTVALPQGSATPVVFTDKLSSNKLKSVLAVYNLAPGAGALTVSTADGKTKVFTGVRMGQPAVLEVNPIQVNLQVAGTAAKSAASLRMVPGGSYSVFAFPNGVNGLTTLTVQNTNERYLGN</sequence>
<proteinExistence type="inferred from homology"/>
<evidence type="ECO:0000256" key="5">
    <source>
        <dbReference type="ARBA" id="ARBA00022729"/>
    </source>
</evidence>
<dbReference type="RefSeq" id="WP_331689144.1">
    <property type="nucleotide sequence ID" value="NZ_JAZHBN010000002.1"/>
</dbReference>
<organism evidence="9 10">
    <name type="scientific">Aquilutibacter rugosus</name>
    <dbReference type="NCBI Taxonomy" id="3115820"/>
    <lineage>
        <taxon>Bacteria</taxon>
        <taxon>Pseudomonadati</taxon>
        <taxon>Pseudomonadota</taxon>
        <taxon>Gammaproteobacteria</taxon>
        <taxon>Lysobacterales</taxon>
        <taxon>Lysobacteraceae</taxon>
        <taxon>Aquilutibacter</taxon>
    </lineage>
</organism>
<evidence type="ECO:0000313" key="9">
    <source>
        <dbReference type="EMBL" id="MEF2155464.1"/>
    </source>
</evidence>
<comment type="pathway">
    <text evidence="2">Glycan biosynthesis; alginate biosynthesis.</text>
</comment>
<reference evidence="9 10" key="1">
    <citation type="submission" date="2024-01" db="EMBL/GenBank/DDBJ databases">
        <title>Novel species of the genus Luteimonas isolated from rivers.</title>
        <authorList>
            <person name="Lu H."/>
        </authorList>
    </citation>
    <scope>NUCLEOTIDE SEQUENCE [LARGE SCALE GENOMIC DNA]</scope>
    <source>
        <strain evidence="9 10">FXH3W</strain>
    </source>
</reference>
<dbReference type="InterPro" id="IPR035422">
    <property type="entry name" value="AlgF"/>
</dbReference>
<comment type="caution">
    <text evidence="9">The sequence shown here is derived from an EMBL/GenBank/DDBJ whole genome shotgun (WGS) entry which is preliminary data.</text>
</comment>
<name>A0ABU7V0T3_9GAMM</name>
<accession>A0ABU7V0T3</accession>
<evidence type="ECO:0000256" key="8">
    <source>
        <dbReference type="SAM" id="SignalP"/>
    </source>
</evidence>
<dbReference type="EMBL" id="JAZHBO010000001">
    <property type="protein sequence ID" value="MEF2155464.1"/>
    <property type="molecule type" value="Genomic_DNA"/>
</dbReference>
<keyword evidence="5 8" id="KW-0732">Signal</keyword>
<keyword evidence="10" id="KW-1185">Reference proteome</keyword>
<feature type="signal peptide" evidence="8">
    <location>
        <begin position="1"/>
        <end position="24"/>
    </location>
</feature>
<protein>
    <recommendedName>
        <fullName evidence="4">Alginate biosynthesis protein AlgF</fullName>
    </recommendedName>
</protein>
<evidence type="ECO:0000256" key="2">
    <source>
        <dbReference type="ARBA" id="ARBA00005182"/>
    </source>
</evidence>
<evidence type="ECO:0000256" key="4">
    <source>
        <dbReference type="ARBA" id="ARBA00013964"/>
    </source>
</evidence>